<name>A0AA40DRS8_9PEZI</name>
<dbReference type="SUPFAM" id="SSF49879">
    <property type="entry name" value="SMAD/FHA domain"/>
    <property type="match status" value="1"/>
</dbReference>
<gene>
    <name evidence="8" type="ORF">B0H67DRAFT_494228</name>
</gene>
<keyword evidence="2 4" id="KW-0547">Nucleotide-binding</keyword>
<feature type="domain" description="Protein kinase" evidence="7">
    <location>
        <begin position="146"/>
        <end position="382"/>
    </location>
</feature>
<accession>A0AA40DRS8</accession>
<proteinExistence type="inferred from homology"/>
<dbReference type="PROSITE" id="PS00107">
    <property type="entry name" value="PROTEIN_KINASE_ATP"/>
    <property type="match status" value="1"/>
</dbReference>
<dbReference type="InterPro" id="IPR000719">
    <property type="entry name" value="Prot_kinase_dom"/>
</dbReference>
<dbReference type="InterPro" id="IPR017441">
    <property type="entry name" value="Protein_kinase_ATP_BS"/>
</dbReference>
<dbReference type="SMART" id="SM00220">
    <property type="entry name" value="S_TKc"/>
    <property type="match status" value="1"/>
</dbReference>
<dbReference type="InterPro" id="IPR008271">
    <property type="entry name" value="Ser/Thr_kinase_AS"/>
</dbReference>
<dbReference type="SUPFAM" id="SSF56112">
    <property type="entry name" value="Protein kinase-like (PK-like)"/>
    <property type="match status" value="1"/>
</dbReference>
<dbReference type="EMBL" id="JAUKUA010000005">
    <property type="protein sequence ID" value="KAK0711036.1"/>
    <property type="molecule type" value="Genomic_DNA"/>
</dbReference>
<evidence type="ECO:0000256" key="5">
    <source>
        <dbReference type="RuleBase" id="RU000304"/>
    </source>
</evidence>
<sequence length="382" mass="43284">MSSEAVAYVFFEDKSTQPSRMGQFWVFPNQTIKIGRDPHNSAVVFTDVSVLRNHSEFYSIIVDEESKHSPLVFVRDRQSLNGTYVNDRLVGKGPNVSPAFLLQNGDIVTIAPHVMFRFTQLAKRELSFGLSHRQRKELKLFEDKFVVTDRTIGDGAHAVVYLAIEVKTGKQVVCKIDNSRRGPHLPSTLRRIRQEAILMSYLDHPNIFSIKAAFHTHQTMYIFTELATGGDLFSLFTRYTTFEELEIRWIIWQVLQGVAYIHSKGIAHRDIKPENILCAIAPNVSYRIMLSDFGDSAMASGGRMGSEVGSTFYRAPECHVPEQGHNPSVDIWAVGMLTLQLFVGSEKLPQIQRMDFNGQKNQGKIDEYLDNILNDILSIGDR</sequence>
<dbReference type="SMART" id="SM00240">
    <property type="entry name" value="FHA"/>
    <property type="match status" value="1"/>
</dbReference>
<evidence type="ECO:0000256" key="1">
    <source>
        <dbReference type="ARBA" id="ARBA00005575"/>
    </source>
</evidence>
<dbReference type="AlphaFoldDB" id="A0AA40DRS8"/>
<dbReference type="InterPro" id="IPR008984">
    <property type="entry name" value="SMAD_FHA_dom_sf"/>
</dbReference>
<dbReference type="Pfam" id="PF00069">
    <property type="entry name" value="Pkinase"/>
    <property type="match status" value="1"/>
</dbReference>
<protein>
    <submittedName>
        <fullName evidence="8">Kinase-like domain-containing protein</fullName>
    </submittedName>
</protein>
<dbReference type="PROSITE" id="PS00108">
    <property type="entry name" value="PROTEIN_KINASE_ST"/>
    <property type="match status" value="1"/>
</dbReference>
<keyword evidence="5" id="KW-0723">Serine/threonine-protein kinase</keyword>
<dbReference type="PANTHER" id="PTHR24347">
    <property type="entry name" value="SERINE/THREONINE-PROTEIN KINASE"/>
    <property type="match status" value="1"/>
</dbReference>
<dbReference type="Proteomes" id="UP001172102">
    <property type="component" value="Unassembled WGS sequence"/>
</dbReference>
<dbReference type="InterPro" id="IPR000253">
    <property type="entry name" value="FHA_dom"/>
</dbReference>
<reference evidence="8" key="1">
    <citation type="submission" date="2023-06" db="EMBL/GenBank/DDBJ databases">
        <title>Genome-scale phylogeny and comparative genomics of the fungal order Sordariales.</title>
        <authorList>
            <consortium name="Lawrence Berkeley National Laboratory"/>
            <person name="Hensen N."/>
            <person name="Bonometti L."/>
            <person name="Westerberg I."/>
            <person name="Brannstrom I.O."/>
            <person name="Guillou S."/>
            <person name="Cros-Aarteil S."/>
            <person name="Calhoun S."/>
            <person name="Haridas S."/>
            <person name="Kuo A."/>
            <person name="Mondo S."/>
            <person name="Pangilinan J."/>
            <person name="Riley R."/>
            <person name="Labutti K."/>
            <person name="Andreopoulos B."/>
            <person name="Lipzen A."/>
            <person name="Chen C."/>
            <person name="Yanf M."/>
            <person name="Daum C."/>
            <person name="Ng V."/>
            <person name="Clum A."/>
            <person name="Steindorff A."/>
            <person name="Ohm R."/>
            <person name="Martin F."/>
            <person name="Silar P."/>
            <person name="Natvig D."/>
            <person name="Lalanne C."/>
            <person name="Gautier V."/>
            <person name="Ament-Velasquez S.L."/>
            <person name="Kruys A."/>
            <person name="Hutchinson M.I."/>
            <person name="Powell A.J."/>
            <person name="Barry K."/>
            <person name="Miller A.N."/>
            <person name="Grigoriev I.V."/>
            <person name="Debuchy R."/>
            <person name="Gladieux P."/>
            <person name="Thoren M.H."/>
            <person name="Johannesson H."/>
        </authorList>
    </citation>
    <scope>NUCLEOTIDE SEQUENCE</scope>
    <source>
        <strain evidence="8">SMH4607-1</strain>
    </source>
</reference>
<keyword evidence="3 4" id="KW-0067">ATP-binding</keyword>
<evidence type="ECO:0000313" key="9">
    <source>
        <dbReference type="Proteomes" id="UP001172102"/>
    </source>
</evidence>
<dbReference type="Gene3D" id="2.60.200.20">
    <property type="match status" value="1"/>
</dbReference>
<dbReference type="GO" id="GO:0004674">
    <property type="term" value="F:protein serine/threonine kinase activity"/>
    <property type="evidence" value="ECO:0007669"/>
    <property type="project" value="UniProtKB-KW"/>
</dbReference>
<keyword evidence="8" id="KW-0418">Kinase</keyword>
<feature type="binding site" evidence="4">
    <location>
        <position position="175"/>
    </location>
    <ligand>
        <name>ATP</name>
        <dbReference type="ChEBI" id="CHEBI:30616"/>
    </ligand>
</feature>
<evidence type="ECO:0000256" key="3">
    <source>
        <dbReference type="ARBA" id="ARBA00022840"/>
    </source>
</evidence>
<dbReference type="PROSITE" id="PS50006">
    <property type="entry name" value="FHA_DOMAIN"/>
    <property type="match status" value="1"/>
</dbReference>
<evidence type="ECO:0000256" key="2">
    <source>
        <dbReference type="ARBA" id="ARBA00022741"/>
    </source>
</evidence>
<evidence type="ECO:0000256" key="4">
    <source>
        <dbReference type="PROSITE-ProRule" id="PRU10141"/>
    </source>
</evidence>
<dbReference type="GO" id="GO:0005524">
    <property type="term" value="F:ATP binding"/>
    <property type="evidence" value="ECO:0007669"/>
    <property type="project" value="UniProtKB-UniRule"/>
</dbReference>
<evidence type="ECO:0000259" key="7">
    <source>
        <dbReference type="PROSITE" id="PS50011"/>
    </source>
</evidence>
<keyword evidence="9" id="KW-1185">Reference proteome</keyword>
<dbReference type="InterPro" id="IPR011009">
    <property type="entry name" value="Kinase-like_dom_sf"/>
</dbReference>
<organism evidence="8 9">
    <name type="scientific">Lasiosphaeris hirsuta</name>
    <dbReference type="NCBI Taxonomy" id="260670"/>
    <lineage>
        <taxon>Eukaryota</taxon>
        <taxon>Fungi</taxon>
        <taxon>Dikarya</taxon>
        <taxon>Ascomycota</taxon>
        <taxon>Pezizomycotina</taxon>
        <taxon>Sordariomycetes</taxon>
        <taxon>Sordariomycetidae</taxon>
        <taxon>Sordariales</taxon>
        <taxon>Lasiosphaeriaceae</taxon>
        <taxon>Lasiosphaeris</taxon>
    </lineage>
</organism>
<evidence type="ECO:0000259" key="6">
    <source>
        <dbReference type="PROSITE" id="PS50006"/>
    </source>
</evidence>
<dbReference type="PROSITE" id="PS50011">
    <property type="entry name" value="PROTEIN_KINASE_DOM"/>
    <property type="match status" value="1"/>
</dbReference>
<feature type="domain" description="FHA" evidence="6">
    <location>
        <begin position="32"/>
        <end position="90"/>
    </location>
</feature>
<comment type="caution">
    <text evidence="8">The sequence shown here is derived from an EMBL/GenBank/DDBJ whole genome shotgun (WGS) entry which is preliminary data.</text>
</comment>
<evidence type="ECO:0000313" key="8">
    <source>
        <dbReference type="EMBL" id="KAK0711036.1"/>
    </source>
</evidence>
<dbReference type="Gene3D" id="1.10.510.10">
    <property type="entry name" value="Transferase(Phosphotransferase) domain 1"/>
    <property type="match status" value="1"/>
</dbReference>
<dbReference type="Pfam" id="PF00498">
    <property type="entry name" value="FHA"/>
    <property type="match status" value="1"/>
</dbReference>
<keyword evidence="8" id="KW-0808">Transferase</keyword>
<comment type="similarity">
    <text evidence="1">Belongs to the protein kinase superfamily. CAMK Ser/Thr protein kinase family. CHEK2 subfamily.</text>
</comment>